<dbReference type="KEGG" id="vg:54992150"/>
<dbReference type="EMBL" id="MH153803">
    <property type="protein sequence ID" value="AWN03607.1"/>
    <property type="molecule type" value="Genomic_DNA"/>
</dbReference>
<keyword evidence="2" id="KW-1185">Reference proteome</keyword>
<evidence type="ECO:0000313" key="1">
    <source>
        <dbReference type="EMBL" id="AWN03607.1"/>
    </source>
</evidence>
<organism evidence="1 2">
    <name type="scientific">Microbacterium phage Hyperion</name>
    <dbReference type="NCBI Taxonomy" id="2182354"/>
    <lineage>
        <taxon>Viruses</taxon>
        <taxon>Duplodnaviria</taxon>
        <taxon>Heunggongvirae</taxon>
        <taxon>Uroviricota</taxon>
        <taxon>Caudoviricetes</taxon>
        <taxon>Squashvirus</taxon>
        <taxon>Squashvirus hyperion</taxon>
    </lineage>
</organism>
<name>A0A2U8UIX9_9CAUD</name>
<protein>
    <submittedName>
        <fullName evidence="1">Uncharacterized protein</fullName>
    </submittedName>
</protein>
<accession>A0A2U8UIX9</accession>
<dbReference type="RefSeq" id="YP_009801634.1">
    <property type="nucleotide sequence ID" value="NC_047973.1"/>
</dbReference>
<evidence type="ECO:0000313" key="2">
    <source>
        <dbReference type="Proteomes" id="UP000246630"/>
    </source>
</evidence>
<dbReference type="GeneID" id="54992150"/>
<gene>
    <name evidence="1" type="primary">92</name>
    <name evidence="1" type="ORF">PBI_HYPERION_92</name>
</gene>
<dbReference type="Proteomes" id="UP000246630">
    <property type="component" value="Segment"/>
</dbReference>
<reference evidence="1 2" key="1">
    <citation type="submission" date="2018-03" db="EMBL/GenBank/DDBJ databases">
        <authorList>
            <person name="Stanton A.-C.J."/>
            <person name="Garlena R.A."/>
            <person name="Russell D.A."/>
            <person name="Pope W.H."/>
            <person name="Jacobs-Sera D."/>
            <person name="Hatfull G.F."/>
        </authorList>
    </citation>
    <scope>NUCLEOTIDE SEQUENCE [LARGE SCALE GENOMIC DNA]</scope>
</reference>
<proteinExistence type="predicted"/>
<sequence>MANSYFDLTIRLANAEMQSSRAVADALREAADQVDEHADTLVGWHGMSRDIRDINGQRVGNWKVVNSRRSTEGYR</sequence>